<feature type="region of interest" description="Disordered" evidence="1">
    <location>
        <begin position="196"/>
        <end position="218"/>
    </location>
</feature>
<dbReference type="Pfam" id="PF15031">
    <property type="entry name" value="DUF4528"/>
    <property type="match status" value="1"/>
</dbReference>
<proteinExistence type="predicted"/>
<evidence type="ECO:0000256" key="1">
    <source>
        <dbReference type="SAM" id="MobiDB-lite"/>
    </source>
</evidence>
<dbReference type="AlphaFoldDB" id="A0A151M8W2"/>
<accession>A0A151M8W2</accession>
<gene>
    <name evidence="2" type="ORF">Y1Q_0001272</name>
</gene>
<comment type="caution">
    <text evidence="2">The sequence shown here is derived from an EMBL/GenBank/DDBJ whole genome shotgun (WGS) entry which is preliminary data.</text>
</comment>
<sequence length="244" mass="27113">MVIQQSHMLWYSAVRNDQFGRSHFNWAVRGTNYLVLRTGCFPFVKYHCSRGPPLPLARLDAALGAIKIINAGIPTLLYGIISWFFANVTETVHTSCGPVTIYFLNKEDKGALPGVPYAGQPKAQPVPKNRMQQGRRQRCVLGWAGHTRRIFNISGKANTDEEMKKMLQEGRIPGVLKCTDMGKKQPNEGLSRTVNGEQTFQRDCSDGHEKGGGVARSSRKQATCTLFRTHENPVKCPTSGLEHG</sequence>
<dbReference type="InterPro" id="IPR029245">
    <property type="entry name" value="DUF4528"/>
</dbReference>
<protein>
    <submittedName>
        <fullName evidence="2">Uncharacterized protein</fullName>
    </submittedName>
</protein>
<evidence type="ECO:0000313" key="2">
    <source>
        <dbReference type="EMBL" id="KYO20939.1"/>
    </source>
</evidence>
<dbReference type="EMBL" id="AKHW03006295">
    <property type="protein sequence ID" value="KYO20939.1"/>
    <property type="molecule type" value="Genomic_DNA"/>
</dbReference>
<organism evidence="2 3">
    <name type="scientific">Alligator mississippiensis</name>
    <name type="common">American alligator</name>
    <dbReference type="NCBI Taxonomy" id="8496"/>
    <lineage>
        <taxon>Eukaryota</taxon>
        <taxon>Metazoa</taxon>
        <taxon>Chordata</taxon>
        <taxon>Craniata</taxon>
        <taxon>Vertebrata</taxon>
        <taxon>Euteleostomi</taxon>
        <taxon>Archelosauria</taxon>
        <taxon>Archosauria</taxon>
        <taxon>Crocodylia</taxon>
        <taxon>Alligatoridae</taxon>
        <taxon>Alligatorinae</taxon>
        <taxon>Alligator</taxon>
    </lineage>
</organism>
<name>A0A151M8W2_ALLMI</name>
<dbReference type="PANTHER" id="PTHR34651:SF1">
    <property type="entry name" value="SIMILAR TO ENSANGP00000021391"/>
    <property type="match status" value="1"/>
</dbReference>
<dbReference type="PANTHER" id="PTHR34651">
    <property type="entry name" value="SIMILAR TO ENSANGP00000021391"/>
    <property type="match status" value="1"/>
</dbReference>
<keyword evidence="3" id="KW-1185">Reference proteome</keyword>
<dbReference type="Proteomes" id="UP000050525">
    <property type="component" value="Unassembled WGS sequence"/>
</dbReference>
<evidence type="ECO:0000313" key="3">
    <source>
        <dbReference type="Proteomes" id="UP000050525"/>
    </source>
</evidence>
<reference evidence="2 3" key="1">
    <citation type="journal article" date="2012" name="Genome Biol.">
        <title>Sequencing three crocodilian genomes to illuminate the evolution of archosaurs and amniotes.</title>
        <authorList>
            <person name="St John J.A."/>
            <person name="Braun E.L."/>
            <person name="Isberg S.R."/>
            <person name="Miles L.G."/>
            <person name="Chong A.Y."/>
            <person name="Gongora J."/>
            <person name="Dalzell P."/>
            <person name="Moran C."/>
            <person name="Bed'hom B."/>
            <person name="Abzhanov A."/>
            <person name="Burgess S.C."/>
            <person name="Cooksey A.M."/>
            <person name="Castoe T.A."/>
            <person name="Crawford N.G."/>
            <person name="Densmore L.D."/>
            <person name="Drew J.C."/>
            <person name="Edwards S.V."/>
            <person name="Faircloth B.C."/>
            <person name="Fujita M.K."/>
            <person name="Greenwold M.J."/>
            <person name="Hoffmann F.G."/>
            <person name="Howard J.M."/>
            <person name="Iguchi T."/>
            <person name="Janes D.E."/>
            <person name="Khan S.Y."/>
            <person name="Kohno S."/>
            <person name="de Koning A.J."/>
            <person name="Lance S.L."/>
            <person name="McCarthy F.M."/>
            <person name="McCormack J.E."/>
            <person name="Merchant M.E."/>
            <person name="Peterson D.G."/>
            <person name="Pollock D.D."/>
            <person name="Pourmand N."/>
            <person name="Raney B.J."/>
            <person name="Roessler K.A."/>
            <person name="Sanford J.R."/>
            <person name="Sawyer R.H."/>
            <person name="Schmidt C.J."/>
            <person name="Triplett E.W."/>
            <person name="Tuberville T.D."/>
            <person name="Venegas-Anaya M."/>
            <person name="Howard J.T."/>
            <person name="Jarvis E.D."/>
            <person name="Guillette L.J.Jr."/>
            <person name="Glenn T.C."/>
            <person name="Green R.E."/>
            <person name="Ray D.A."/>
        </authorList>
    </citation>
    <scope>NUCLEOTIDE SEQUENCE [LARGE SCALE GENOMIC DNA]</scope>
    <source>
        <strain evidence="2">KSC_2009_1</strain>
    </source>
</reference>